<feature type="region of interest" description="Disordered" evidence="1">
    <location>
        <begin position="61"/>
        <end position="157"/>
    </location>
</feature>
<dbReference type="Gene3D" id="3.30.1380.10">
    <property type="match status" value="1"/>
</dbReference>
<feature type="domain" description="D-alanyl-D-alanine carboxypeptidase-like core" evidence="3">
    <location>
        <begin position="195"/>
        <end position="323"/>
    </location>
</feature>
<evidence type="ECO:0000313" key="4">
    <source>
        <dbReference type="EMBL" id="WGH93158.1"/>
    </source>
</evidence>
<dbReference type="InterPro" id="IPR003709">
    <property type="entry name" value="VanY-like_core_dom"/>
</dbReference>
<dbReference type="EMBL" id="CP122566">
    <property type="protein sequence ID" value="WGH93158.1"/>
    <property type="molecule type" value="Genomic_DNA"/>
</dbReference>
<dbReference type="Proteomes" id="UP001224674">
    <property type="component" value="Chromosome"/>
</dbReference>
<reference evidence="4 5" key="1">
    <citation type="submission" date="2023-03" db="EMBL/GenBank/DDBJ databases">
        <title>Complete genome sequences of several Auritidibacter ignavus strains isolated from ear infections.</title>
        <authorList>
            <person name="Baehr T."/>
            <person name="Baumhoegger A.M."/>
        </authorList>
    </citation>
    <scope>NUCLEOTIDE SEQUENCE [LARGE SCALE GENOMIC DNA]</scope>
    <source>
        <strain evidence="4 5">BABAE-6</strain>
    </source>
</reference>
<sequence>MAPPRTQLSAYRAVASAAIVVLALTSCALAEPRTSATHRMEHRVQHPQEHPRVEFVIDSPLMVSPATGPPSSREPLLQARSAPTRQESVLESSPHPARQHSILHSSPRPLRQQSIVEPSAVPTAPGPSAGTASESSPTSPSRPEPTETTTVEELDHQDPASIHVMVNKHHPLEPIDYAPEDLVSVQGTGTSQTVTLRQEAATALEELMEAATDDEVTFSLLSGYRSYERQNQLHRQYVASHGTDQAEHFSARPGYSEHQTGLAVDVAGENHHCVLSACFGETVEGQWLVDHAAEHGWVIRYPQDSAELTGYAYEPWHLRYVGKEQAEAIVDAGGIAETAWGFEAATTYPEESH</sequence>
<dbReference type="PROSITE" id="PS51257">
    <property type="entry name" value="PROKAR_LIPOPROTEIN"/>
    <property type="match status" value="1"/>
</dbReference>
<dbReference type="PANTHER" id="PTHR34385">
    <property type="entry name" value="D-ALANYL-D-ALANINE CARBOXYPEPTIDASE"/>
    <property type="match status" value="1"/>
</dbReference>
<dbReference type="GeneID" id="83696739"/>
<feature type="signal peptide" evidence="2">
    <location>
        <begin position="1"/>
        <end position="30"/>
    </location>
</feature>
<dbReference type="PANTHER" id="PTHR34385:SF1">
    <property type="entry name" value="PEPTIDOGLYCAN L-ALANYL-D-GLUTAMATE ENDOPEPTIDASE CWLK"/>
    <property type="match status" value="1"/>
</dbReference>
<name>A0AAJ6ALP7_9MICC</name>
<feature type="compositionally biased region" description="Polar residues" evidence="1">
    <location>
        <begin position="81"/>
        <end position="91"/>
    </location>
</feature>
<feature type="compositionally biased region" description="Low complexity" evidence="1">
    <location>
        <begin position="126"/>
        <end position="149"/>
    </location>
</feature>
<proteinExistence type="predicted"/>
<keyword evidence="5" id="KW-1185">Reference proteome</keyword>
<keyword evidence="2" id="KW-0732">Signal</keyword>
<gene>
    <name evidence="4" type="ORF">QDX21_12855</name>
</gene>
<evidence type="ECO:0000313" key="5">
    <source>
        <dbReference type="Proteomes" id="UP001224674"/>
    </source>
</evidence>
<dbReference type="Pfam" id="PF02557">
    <property type="entry name" value="VanY"/>
    <property type="match status" value="1"/>
</dbReference>
<protein>
    <submittedName>
        <fullName evidence="4">M15 family metallopeptidase</fullName>
    </submittedName>
</protein>
<dbReference type="InterPro" id="IPR009045">
    <property type="entry name" value="Zn_M74/Hedgehog-like"/>
</dbReference>
<organism evidence="4 5">
    <name type="scientific">Auritidibacter ignavus</name>
    <dbReference type="NCBI Taxonomy" id="678932"/>
    <lineage>
        <taxon>Bacteria</taxon>
        <taxon>Bacillati</taxon>
        <taxon>Actinomycetota</taxon>
        <taxon>Actinomycetes</taxon>
        <taxon>Micrococcales</taxon>
        <taxon>Micrococcaceae</taxon>
        <taxon>Auritidibacter</taxon>
    </lineage>
</organism>
<accession>A0AAJ6ALP7</accession>
<evidence type="ECO:0000259" key="3">
    <source>
        <dbReference type="Pfam" id="PF02557"/>
    </source>
</evidence>
<dbReference type="InterPro" id="IPR058193">
    <property type="entry name" value="VanY/YodJ_core_dom"/>
</dbReference>
<dbReference type="GO" id="GO:0006508">
    <property type="term" value="P:proteolysis"/>
    <property type="evidence" value="ECO:0007669"/>
    <property type="project" value="InterPro"/>
</dbReference>
<dbReference type="AlphaFoldDB" id="A0AAJ6ALP7"/>
<dbReference type="SUPFAM" id="SSF55166">
    <property type="entry name" value="Hedgehog/DD-peptidase"/>
    <property type="match status" value="1"/>
</dbReference>
<evidence type="ECO:0000256" key="1">
    <source>
        <dbReference type="SAM" id="MobiDB-lite"/>
    </source>
</evidence>
<feature type="chain" id="PRO_5042618107" evidence="2">
    <location>
        <begin position="31"/>
        <end position="353"/>
    </location>
</feature>
<evidence type="ECO:0000256" key="2">
    <source>
        <dbReference type="SAM" id="SignalP"/>
    </source>
</evidence>
<dbReference type="CDD" id="cd14852">
    <property type="entry name" value="LD-carboxypeptidase"/>
    <property type="match status" value="1"/>
</dbReference>
<dbReference type="GO" id="GO:0008233">
    <property type="term" value="F:peptidase activity"/>
    <property type="evidence" value="ECO:0007669"/>
    <property type="project" value="InterPro"/>
</dbReference>
<dbReference type="RefSeq" id="WP_279673578.1">
    <property type="nucleotide sequence ID" value="NZ_CP122562.1"/>
</dbReference>
<dbReference type="InterPro" id="IPR052179">
    <property type="entry name" value="DD-CPase-like"/>
</dbReference>